<evidence type="ECO:0000313" key="2">
    <source>
        <dbReference type="Proteomes" id="UP000531594"/>
    </source>
</evidence>
<dbReference type="RefSeq" id="WP_184527710.1">
    <property type="nucleotide sequence ID" value="NZ_JACHGK010000012.1"/>
</dbReference>
<proteinExistence type="predicted"/>
<name>A0A7X0LW09_9BACI</name>
<accession>A0A7X0LW09</accession>
<gene>
    <name evidence="1" type="ORF">HNR53_003236</name>
</gene>
<organism evidence="1 2">
    <name type="scientific">Bacillus benzoevorans</name>
    <dbReference type="NCBI Taxonomy" id="1456"/>
    <lineage>
        <taxon>Bacteria</taxon>
        <taxon>Bacillati</taxon>
        <taxon>Bacillota</taxon>
        <taxon>Bacilli</taxon>
        <taxon>Bacillales</taxon>
        <taxon>Bacillaceae</taxon>
        <taxon>Bacillus</taxon>
    </lineage>
</organism>
<protein>
    <submittedName>
        <fullName evidence="1">L-rhamnose mutarotase</fullName>
    </submittedName>
</protein>
<evidence type="ECO:0000313" key="1">
    <source>
        <dbReference type="EMBL" id="MBB6446576.1"/>
    </source>
</evidence>
<sequence length="90" mass="10783">MIDRNKHTKSASDTELIKQIQRLQQYLKTYEELTEKIRTATVIDRSIYDGEQDQEWLSIHREDYAQMMAILAKLDLCNPWNQIIQPRMTK</sequence>
<comment type="caution">
    <text evidence="1">The sequence shown here is derived from an EMBL/GenBank/DDBJ whole genome shotgun (WGS) entry which is preliminary data.</text>
</comment>
<keyword evidence="2" id="KW-1185">Reference proteome</keyword>
<dbReference type="Proteomes" id="UP000531594">
    <property type="component" value="Unassembled WGS sequence"/>
</dbReference>
<dbReference type="EMBL" id="JACHGK010000012">
    <property type="protein sequence ID" value="MBB6446576.1"/>
    <property type="molecule type" value="Genomic_DNA"/>
</dbReference>
<dbReference type="AlphaFoldDB" id="A0A7X0LW09"/>
<reference evidence="1 2" key="1">
    <citation type="submission" date="2020-08" db="EMBL/GenBank/DDBJ databases">
        <title>Genomic Encyclopedia of Type Strains, Phase IV (KMG-IV): sequencing the most valuable type-strain genomes for metagenomic binning, comparative biology and taxonomic classification.</title>
        <authorList>
            <person name="Goeker M."/>
        </authorList>
    </citation>
    <scope>NUCLEOTIDE SEQUENCE [LARGE SCALE GENOMIC DNA]</scope>
    <source>
        <strain evidence="1 2">DSM 5391</strain>
    </source>
</reference>